<accession>A0ABN2RPH0</accession>
<sequence>MATARCSILTRRRLPLMTGIAACSLLLAACSGTAQQTAPPGDASAAASSTGPAAPGEVGTATQNPGAAPAATAGTITLEVGSATGAKEFHYDKTTITEPAGHKIKLKFVNHTDPKDEVGHNWVLVKAGQEAAVVASGQAAGDDKDWLNVDDPHIVAHTQLIEGNQSNTVTFTAAPGTYTYLCTFPGHYAAGEKGTLVIK</sequence>
<dbReference type="InterPro" id="IPR008972">
    <property type="entry name" value="Cupredoxin"/>
</dbReference>
<evidence type="ECO:0000256" key="5">
    <source>
        <dbReference type="SAM" id="MobiDB-lite"/>
    </source>
</evidence>
<organism evidence="8 9">
    <name type="scientific">Terrabacter lapilli</name>
    <dbReference type="NCBI Taxonomy" id="436231"/>
    <lineage>
        <taxon>Bacteria</taxon>
        <taxon>Bacillati</taxon>
        <taxon>Actinomycetota</taxon>
        <taxon>Actinomycetes</taxon>
        <taxon>Micrococcales</taxon>
        <taxon>Intrasporangiaceae</taxon>
        <taxon>Terrabacter</taxon>
    </lineage>
</organism>
<keyword evidence="1" id="KW-0813">Transport</keyword>
<reference evidence="8 9" key="1">
    <citation type="journal article" date="2019" name="Int. J. Syst. Evol. Microbiol.">
        <title>The Global Catalogue of Microorganisms (GCM) 10K type strain sequencing project: providing services to taxonomists for standard genome sequencing and annotation.</title>
        <authorList>
            <consortium name="The Broad Institute Genomics Platform"/>
            <consortium name="The Broad Institute Genome Sequencing Center for Infectious Disease"/>
            <person name="Wu L."/>
            <person name="Ma J."/>
        </authorList>
    </citation>
    <scope>NUCLEOTIDE SEQUENCE [LARGE SCALE GENOMIC DNA]</scope>
    <source>
        <strain evidence="8 9">JCM 15628</strain>
    </source>
</reference>
<evidence type="ECO:0000313" key="8">
    <source>
        <dbReference type="EMBL" id="GAA1972665.1"/>
    </source>
</evidence>
<dbReference type="Pfam" id="PF00127">
    <property type="entry name" value="Copper-bind"/>
    <property type="match status" value="1"/>
</dbReference>
<dbReference type="Proteomes" id="UP001500013">
    <property type="component" value="Unassembled WGS sequence"/>
</dbReference>
<dbReference type="SUPFAM" id="SSF49503">
    <property type="entry name" value="Cupredoxins"/>
    <property type="match status" value="1"/>
</dbReference>
<keyword evidence="3" id="KW-0249">Electron transport</keyword>
<name>A0ABN2RPH0_9MICO</name>
<keyword evidence="9" id="KW-1185">Reference proteome</keyword>
<feature type="domain" description="Blue (type 1) copper" evidence="7">
    <location>
        <begin position="86"/>
        <end position="198"/>
    </location>
</feature>
<evidence type="ECO:0000256" key="1">
    <source>
        <dbReference type="ARBA" id="ARBA00022448"/>
    </source>
</evidence>
<dbReference type="RefSeq" id="WP_344059223.1">
    <property type="nucleotide sequence ID" value="NZ_BAAAPU010000003.1"/>
</dbReference>
<evidence type="ECO:0000259" key="7">
    <source>
        <dbReference type="Pfam" id="PF00127"/>
    </source>
</evidence>
<keyword evidence="6" id="KW-0732">Signal</keyword>
<proteinExistence type="predicted"/>
<dbReference type="PANTHER" id="PTHR38439">
    <property type="entry name" value="AURACYANIN-B"/>
    <property type="match status" value="1"/>
</dbReference>
<feature type="region of interest" description="Disordered" evidence="5">
    <location>
        <begin position="37"/>
        <end position="69"/>
    </location>
</feature>
<feature type="chain" id="PRO_5047080763" evidence="6">
    <location>
        <begin position="29"/>
        <end position="199"/>
    </location>
</feature>
<dbReference type="PROSITE" id="PS51257">
    <property type="entry name" value="PROKAR_LIPOPROTEIN"/>
    <property type="match status" value="1"/>
</dbReference>
<evidence type="ECO:0000256" key="2">
    <source>
        <dbReference type="ARBA" id="ARBA00022723"/>
    </source>
</evidence>
<keyword evidence="2" id="KW-0479">Metal-binding</keyword>
<gene>
    <name evidence="8" type="ORF">GCM10009817_11050</name>
</gene>
<comment type="caution">
    <text evidence="8">The sequence shown here is derived from an EMBL/GenBank/DDBJ whole genome shotgun (WGS) entry which is preliminary data.</text>
</comment>
<evidence type="ECO:0000256" key="4">
    <source>
        <dbReference type="ARBA" id="ARBA00023008"/>
    </source>
</evidence>
<dbReference type="EMBL" id="BAAAPU010000003">
    <property type="protein sequence ID" value="GAA1972665.1"/>
    <property type="molecule type" value="Genomic_DNA"/>
</dbReference>
<dbReference type="InterPro" id="IPR050845">
    <property type="entry name" value="Cu-binding_ET"/>
</dbReference>
<protein>
    <submittedName>
        <fullName evidence="8">Plastocyanin/azurin family copper-binding protein</fullName>
    </submittedName>
</protein>
<evidence type="ECO:0000256" key="6">
    <source>
        <dbReference type="SAM" id="SignalP"/>
    </source>
</evidence>
<dbReference type="Gene3D" id="2.60.40.420">
    <property type="entry name" value="Cupredoxins - blue copper proteins"/>
    <property type="match status" value="1"/>
</dbReference>
<keyword evidence="4" id="KW-0186">Copper</keyword>
<dbReference type="PANTHER" id="PTHR38439:SF2">
    <property type="entry name" value="OUTER MEMBRANE PROTEIN H.8"/>
    <property type="match status" value="1"/>
</dbReference>
<dbReference type="InterPro" id="IPR000923">
    <property type="entry name" value="BlueCu_1"/>
</dbReference>
<feature type="signal peptide" evidence="6">
    <location>
        <begin position="1"/>
        <end position="28"/>
    </location>
</feature>
<evidence type="ECO:0000313" key="9">
    <source>
        <dbReference type="Proteomes" id="UP001500013"/>
    </source>
</evidence>
<evidence type="ECO:0000256" key="3">
    <source>
        <dbReference type="ARBA" id="ARBA00022982"/>
    </source>
</evidence>